<dbReference type="SMART" id="SM00100">
    <property type="entry name" value="cNMP"/>
    <property type="match status" value="1"/>
</dbReference>
<evidence type="ECO:0000313" key="3">
    <source>
        <dbReference type="Proteomes" id="UP001325680"/>
    </source>
</evidence>
<dbReference type="SUPFAM" id="SSF51206">
    <property type="entry name" value="cAMP-binding domain-like"/>
    <property type="match status" value="1"/>
</dbReference>
<dbReference type="EMBL" id="CP139960">
    <property type="protein sequence ID" value="WQD38243.1"/>
    <property type="molecule type" value="Genomic_DNA"/>
</dbReference>
<protein>
    <submittedName>
        <fullName evidence="2">Crp/Fnr family transcriptional regulator</fullName>
    </submittedName>
</protein>
<sequence length="196" mass="22834">MQKPLTTDILRETLEKVHHFTDEAYQQLVAVFEERTIAKNEMLFKQGTIVKSLGFILKGCMRQYQEGSGGSERNLFFAEEGWWCGEMDSFINRSPSVAGMQAVEDCIILSVGREAWEQATRTIPDYALYQIKNRGRTVAWFKNKLGSLHTETPDEKYRRILKESPHWINRLPQYHIASYLGVTPETLSRIRKRNCW</sequence>
<organism evidence="2 3">
    <name type="scientific">Niabella yanshanensis</name>
    <dbReference type="NCBI Taxonomy" id="577386"/>
    <lineage>
        <taxon>Bacteria</taxon>
        <taxon>Pseudomonadati</taxon>
        <taxon>Bacteroidota</taxon>
        <taxon>Chitinophagia</taxon>
        <taxon>Chitinophagales</taxon>
        <taxon>Chitinophagaceae</taxon>
        <taxon>Niabella</taxon>
    </lineage>
</organism>
<dbReference type="Proteomes" id="UP001325680">
    <property type="component" value="Chromosome"/>
</dbReference>
<evidence type="ECO:0000259" key="1">
    <source>
        <dbReference type="PROSITE" id="PS50042"/>
    </source>
</evidence>
<dbReference type="Gene3D" id="2.60.120.10">
    <property type="entry name" value="Jelly Rolls"/>
    <property type="match status" value="1"/>
</dbReference>
<name>A0ABZ0W4Q9_9BACT</name>
<gene>
    <name evidence="2" type="ORF">U0035_21465</name>
</gene>
<feature type="domain" description="Cyclic nucleotide-binding" evidence="1">
    <location>
        <begin position="16"/>
        <end position="118"/>
    </location>
</feature>
<reference evidence="2 3" key="1">
    <citation type="submission" date="2023-12" db="EMBL/GenBank/DDBJ databases">
        <title>Genome sequencing and assembly of bacterial species from a model synthetic community.</title>
        <authorList>
            <person name="Hogle S.L."/>
        </authorList>
    </citation>
    <scope>NUCLEOTIDE SEQUENCE [LARGE SCALE GENOMIC DNA]</scope>
    <source>
        <strain evidence="2 3">HAMBI_3031</strain>
    </source>
</reference>
<dbReference type="CDD" id="cd00038">
    <property type="entry name" value="CAP_ED"/>
    <property type="match status" value="1"/>
</dbReference>
<dbReference type="Pfam" id="PF00027">
    <property type="entry name" value="cNMP_binding"/>
    <property type="match status" value="1"/>
</dbReference>
<keyword evidence="3" id="KW-1185">Reference proteome</keyword>
<dbReference type="RefSeq" id="WP_162817867.1">
    <property type="nucleotide sequence ID" value="NZ_CP139960.1"/>
</dbReference>
<dbReference type="InterPro" id="IPR014710">
    <property type="entry name" value="RmlC-like_jellyroll"/>
</dbReference>
<proteinExistence type="predicted"/>
<accession>A0ABZ0W4Q9</accession>
<dbReference type="InterPro" id="IPR018490">
    <property type="entry name" value="cNMP-bd_dom_sf"/>
</dbReference>
<dbReference type="InterPro" id="IPR000595">
    <property type="entry name" value="cNMP-bd_dom"/>
</dbReference>
<dbReference type="PROSITE" id="PS50042">
    <property type="entry name" value="CNMP_BINDING_3"/>
    <property type="match status" value="1"/>
</dbReference>
<evidence type="ECO:0000313" key="2">
    <source>
        <dbReference type="EMBL" id="WQD38243.1"/>
    </source>
</evidence>